<dbReference type="EC" id="3.5.2.6" evidence="3"/>
<dbReference type="GO" id="GO:0030655">
    <property type="term" value="P:beta-lactam antibiotic catabolic process"/>
    <property type="evidence" value="ECO:0007669"/>
    <property type="project" value="InterPro"/>
</dbReference>
<dbReference type="EMBL" id="JADKGY010000001">
    <property type="protein sequence ID" value="MBK9980896.1"/>
    <property type="molecule type" value="Genomic_DNA"/>
</dbReference>
<dbReference type="PANTHER" id="PTHR35333">
    <property type="entry name" value="BETA-LACTAMASE"/>
    <property type="match status" value="1"/>
</dbReference>
<dbReference type="Pfam" id="PF13354">
    <property type="entry name" value="Beta-lactamase2"/>
    <property type="match status" value="1"/>
</dbReference>
<name>A0A9D7SRE3_9BACT</name>
<evidence type="ECO:0000256" key="3">
    <source>
        <dbReference type="ARBA" id="ARBA00012865"/>
    </source>
</evidence>
<sequence>MKKVTVFSLLLSLSPVILNFLFNLAPWNSLFSEFSGSESKPENSVTSSDSVFTLSALSLNSLPLAAPEESVGQLESLHNEELQSKLEAILHSNRHWVELSKSNSLSIGIVDMQDPLHSRFASINENNMVYAASLPKIAVLLASEDAIEQGKLVETSAVKADMRLMIAKSNNEAATRMIERVGIKQIGQVLQNPRYNLYDLQNGGGLWVGKAYGKGNVRIGDPIKNLSHAATVMEVCKYYYMLAFGQLVSPERSKEMLGFLVNPELHHKFVSVLDRVAPDAKVYRKSGTWANWHADSALVWDKNRRYIVVALAEDAKGETMLRELMQKIDNVLVSKG</sequence>
<comment type="similarity">
    <text evidence="2">Belongs to the class-A beta-lactamase family.</text>
</comment>
<dbReference type="Gene3D" id="3.40.710.10">
    <property type="entry name" value="DD-peptidase/beta-lactamase superfamily"/>
    <property type="match status" value="1"/>
</dbReference>
<evidence type="ECO:0000313" key="5">
    <source>
        <dbReference type="EMBL" id="MBK9980896.1"/>
    </source>
</evidence>
<proteinExistence type="inferred from homology"/>
<dbReference type="SUPFAM" id="SSF56601">
    <property type="entry name" value="beta-lactamase/transpeptidase-like"/>
    <property type="match status" value="1"/>
</dbReference>
<evidence type="ECO:0000256" key="1">
    <source>
        <dbReference type="ARBA" id="ARBA00001526"/>
    </source>
</evidence>
<reference evidence="5 6" key="1">
    <citation type="submission" date="2020-10" db="EMBL/GenBank/DDBJ databases">
        <title>Connecting structure to function with the recovery of over 1000 high-quality activated sludge metagenome-assembled genomes encoding full-length rRNA genes using long-read sequencing.</title>
        <authorList>
            <person name="Singleton C.M."/>
            <person name="Petriglieri F."/>
            <person name="Kristensen J.M."/>
            <person name="Kirkegaard R.H."/>
            <person name="Michaelsen T.Y."/>
            <person name="Andersen M.H."/>
            <person name="Karst S.M."/>
            <person name="Dueholm M.S."/>
            <person name="Nielsen P.H."/>
            <person name="Albertsen M."/>
        </authorList>
    </citation>
    <scope>NUCLEOTIDE SEQUENCE [LARGE SCALE GENOMIC DNA]</scope>
    <source>
        <strain evidence="5">Ribe_18-Q3-R11-54_MAXAC.273</strain>
    </source>
</reference>
<comment type="caution">
    <text evidence="5">The sequence shown here is derived from an EMBL/GenBank/DDBJ whole genome shotgun (WGS) entry which is preliminary data.</text>
</comment>
<dbReference type="GO" id="GO:0046677">
    <property type="term" value="P:response to antibiotic"/>
    <property type="evidence" value="ECO:0007669"/>
    <property type="project" value="InterPro"/>
</dbReference>
<dbReference type="InterPro" id="IPR012338">
    <property type="entry name" value="Beta-lactam/transpept-like"/>
</dbReference>
<dbReference type="InterPro" id="IPR000871">
    <property type="entry name" value="Beta-lactam_class-A"/>
</dbReference>
<evidence type="ECO:0000313" key="6">
    <source>
        <dbReference type="Proteomes" id="UP000808337"/>
    </source>
</evidence>
<comment type="catalytic activity">
    <reaction evidence="1">
        <text>a beta-lactam + H2O = a substituted beta-amino acid</text>
        <dbReference type="Rhea" id="RHEA:20401"/>
        <dbReference type="ChEBI" id="CHEBI:15377"/>
        <dbReference type="ChEBI" id="CHEBI:35627"/>
        <dbReference type="ChEBI" id="CHEBI:140347"/>
        <dbReference type="EC" id="3.5.2.6"/>
    </reaction>
</comment>
<accession>A0A9D7SRE3</accession>
<dbReference type="GO" id="GO:0008800">
    <property type="term" value="F:beta-lactamase activity"/>
    <property type="evidence" value="ECO:0007669"/>
    <property type="project" value="UniProtKB-EC"/>
</dbReference>
<organism evidence="5 6">
    <name type="scientific">Candidatus Opimibacter skivensis</name>
    <dbReference type="NCBI Taxonomy" id="2982028"/>
    <lineage>
        <taxon>Bacteria</taxon>
        <taxon>Pseudomonadati</taxon>
        <taxon>Bacteroidota</taxon>
        <taxon>Saprospiria</taxon>
        <taxon>Saprospirales</taxon>
        <taxon>Saprospiraceae</taxon>
        <taxon>Candidatus Opimibacter</taxon>
    </lineage>
</organism>
<dbReference type="PANTHER" id="PTHR35333:SF3">
    <property type="entry name" value="BETA-LACTAMASE-TYPE TRANSPEPTIDASE FOLD CONTAINING PROTEIN"/>
    <property type="match status" value="1"/>
</dbReference>
<dbReference type="InterPro" id="IPR045155">
    <property type="entry name" value="Beta-lactam_cat"/>
</dbReference>
<evidence type="ECO:0000256" key="2">
    <source>
        <dbReference type="ARBA" id="ARBA00009009"/>
    </source>
</evidence>
<feature type="domain" description="Beta-lactamase class A catalytic" evidence="4">
    <location>
        <begin position="162"/>
        <end position="311"/>
    </location>
</feature>
<keyword evidence="5" id="KW-0378">Hydrolase</keyword>
<dbReference type="AlphaFoldDB" id="A0A9D7SRE3"/>
<protein>
    <recommendedName>
        <fullName evidence="3">beta-lactamase</fullName>
        <ecNumber evidence="3">3.5.2.6</ecNumber>
    </recommendedName>
</protein>
<evidence type="ECO:0000259" key="4">
    <source>
        <dbReference type="Pfam" id="PF13354"/>
    </source>
</evidence>
<dbReference type="Proteomes" id="UP000808337">
    <property type="component" value="Unassembled WGS sequence"/>
</dbReference>
<gene>
    <name evidence="5" type="ORF">IPP15_00485</name>
</gene>